<evidence type="ECO:0000256" key="1">
    <source>
        <dbReference type="SAM" id="Phobius"/>
    </source>
</evidence>
<sequence>ADLGGKAHRAFGYFTNTYRSRTSCTNNFVLWFYSFYCFCLFSTALTKESYMHGDGSDNNCLLGRYKMAKDKSGEFNYHLS</sequence>
<keyword evidence="1" id="KW-0472">Membrane</keyword>
<name>X1VXR3_9ZZZZ</name>
<dbReference type="AlphaFoldDB" id="X1VXR3"/>
<keyword evidence="1" id="KW-1133">Transmembrane helix</keyword>
<accession>X1VXR3</accession>
<feature type="non-terminal residue" evidence="2">
    <location>
        <position position="1"/>
    </location>
</feature>
<protein>
    <submittedName>
        <fullName evidence="2">Uncharacterized protein</fullName>
    </submittedName>
</protein>
<proteinExistence type="predicted"/>
<comment type="caution">
    <text evidence="2">The sequence shown here is derived from an EMBL/GenBank/DDBJ whole genome shotgun (WGS) entry which is preliminary data.</text>
</comment>
<gene>
    <name evidence="2" type="ORF">S12H4_62102</name>
</gene>
<dbReference type="EMBL" id="BARW01041494">
    <property type="protein sequence ID" value="GAJ16635.1"/>
    <property type="molecule type" value="Genomic_DNA"/>
</dbReference>
<feature type="transmembrane region" description="Helical" evidence="1">
    <location>
        <begin position="28"/>
        <end position="46"/>
    </location>
</feature>
<reference evidence="2" key="1">
    <citation type="journal article" date="2014" name="Front. Microbiol.">
        <title>High frequency of phylogenetically diverse reductive dehalogenase-homologous genes in deep subseafloor sedimentary metagenomes.</title>
        <authorList>
            <person name="Kawai M."/>
            <person name="Futagami T."/>
            <person name="Toyoda A."/>
            <person name="Takaki Y."/>
            <person name="Nishi S."/>
            <person name="Hori S."/>
            <person name="Arai W."/>
            <person name="Tsubouchi T."/>
            <person name="Morono Y."/>
            <person name="Uchiyama I."/>
            <person name="Ito T."/>
            <person name="Fujiyama A."/>
            <person name="Inagaki F."/>
            <person name="Takami H."/>
        </authorList>
    </citation>
    <scope>NUCLEOTIDE SEQUENCE</scope>
    <source>
        <strain evidence="2">Expedition CK06-06</strain>
    </source>
</reference>
<organism evidence="2">
    <name type="scientific">marine sediment metagenome</name>
    <dbReference type="NCBI Taxonomy" id="412755"/>
    <lineage>
        <taxon>unclassified sequences</taxon>
        <taxon>metagenomes</taxon>
        <taxon>ecological metagenomes</taxon>
    </lineage>
</organism>
<keyword evidence="1" id="KW-0812">Transmembrane</keyword>
<evidence type="ECO:0000313" key="2">
    <source>
        <dbReference type="EMBL" id="GAJ16635.1"/>
    </source>
</evidence>